<organism evidence="1 2">
    <name type="scientific">Pontibacter toksunensis</name>
    <dbReference type="NCBI Taxonomy" id="1332631"/>
    <lineage>
        <taxon>Bacteria</taxon>
        <taxon>Pseudomonadati</taxon>
        <taxon>Bacteroidota</taxon>
        <taxon>Cytophagia</taxon>
        <taxon>Cytophagales</taxon>
        <taxon>Hymenobacteraceae</taxon>
        <taxon>Pontibacter</taxon>
    </lineage>
</organism>
<comment type="caution">
    <text evidence="1">The sequence shown here is derived from an EMBL/GenBank/DDBJ whole genome shotgun (WGS) entry which is preliminary data.</text>
</comment>
<protein>
    <submittedName>
        <fullName evidence="1">Uncharacterized protein</fullName>
    </submittedName>
</protein>
<keyword evidence="2" id="KW-1185">Reference proteome</keyword>
<proteinExistence type="predicted"/>
<dbReference type="RefSeq" id="WP_377483288.1">
    <property type="nucleotide sequence ID" value="NZ_JBHUOX010000005.1"/>
</dbReference>
<dbReference type="EMBL" id="JBHUOX010000005">
    <property type="protein sequence ID" value="MFD3000355.1"/>
    <property type="molecule type" value="Genomic_DNA"/>
</dbReference>
<evidence type="ECO:0000313" key="2">
    <source>
        <dbReference type="Proteomes" id="UP001597641"/>
    </source>
</evidence>
<reference evidence="2" key="1">
    <citation type="journal article" date="2019" name="Int. J. Syst. Evol. Microbiol.">
        <title>The Global Catalogue of Microorganisms (GCM) 10K type strain sequencing project: providing services to taxonomists for standard genome sequencing and annotation.</title>
        <authorList>
            <consortium name="The Broad Institute Genomics Platform"/>
            <consortium name="The Broad Institute Genome Sequencing Center for Infectious Disease"/>
            <person name="Wu L."/>
            <person name="Ma J."/>
        </authorList>
    </citation>
    <scope>NUCLEOTIDE SEQUENCE [LARGE SCALE GENOMIC DNA]</scope>
    <source>
        <strain evidence="2">KCTC 23984</strain>
    </source>
</reference>
<accession>A0ABW6BSU8</accession>
<dbReference type="Proteomes" id="UP001597641">
    <property type="component" value="Unassembled WGS sequence"/>
</dbReference>
<sequence length="84" mass="9779">MKRITIDKLKVYYKYHGDMDGFARSGHEAEKRTIDSDDWSFIDELIQNLELINSGPISEAFNLRILEELKDAADENAFDLLTKR</sequence>
<name>A0ABW6BSU8_9BACT</name>
<evidence type="ECO:0000313" key="1">
    <source>
        <dbReference type="EMBL" id="MFD3000355.1"/>
    </source>
</evidence>
<gene>
    <name evidence="1" type="ORF">ACFS7Z_08290</name>
</gene>